<dbReference type="SMART" id="SM00939">
    <property type="entry name" value="PepX_C"/>
    <property type="match status" value="1"/>
</dbReference>
<dbReference type="InterPro" id="IPR029058">
    <property type="entry name" value="AB_hydrolase_fold"/>
</dbReference>
<dbReference type="InterPro" id="IPR008979">
    <property type="entry name" value="Galactose-bd-like_sf"/>
</dbReference>
<dbReference type="SUPFAM" id="SSF53474">
    <property type="entry name" value="alpha/beta-Hydrolases"/>
    <property type="match status" value="1"/>
</dbReference>
<organism evidence="4 5">
    <name type="scientific">Neofusicoccum ribis</name>
    <dbReference type="NCBI Taxonomy" id="45134"/>
    <lineage>
        <taxon>Eukaryota</taxon>
        <taxon>Fungi</taxon>
        <taxon>Dikarya</taxon>
        <taxon>Ascomycota</taxon>
        <taxon>Pezizomycotina</taxon>
        <taxon>Dothideomycetes</taxon>
        <taxon>Dothideomycetes incertae sedis</taxon>
        <taxon>Botryosphaeriales</taxon>
        <taxon>Botryosphaeriaceae</taxon>
        <taxon>Neofusicoccum</taxon>
    </lineage>
</organism>
<dbReference type="Gene3D" id="3.40.50.1820">
    <property type="entry name" value="alpha/beta hydrolase"/>
    <property type="match status" value="1"/>
</dbReference>
<dbReference type="Pfam" id="PF08530">
    <property type="entry name" value="PepX_C"/>
    <property type="match status" value="1"/>
</dbReference>
<evidence type="ECO:0000259" key="3">
    <source>
        <dbReference type="SMART" id="SM00939"/>
    </source>
</evidence>
<reference evidence="4 5" key="1">
    <citation type="submission" date="2024-02" db="EMBL/GenBank/DDBJ databases">
        <title>De novo assembly and annotation of 12 fungi associated with fruit tree decline syndrome in Ontario, Canada.</title>
        <authorList>
            <person name="Sulman M."/>
            <person name="Ellouze W."/>
            <person name="Ilyukhin E."/>
        </authorList>
    </citation>
    <scope>NUCLEOTIDE SEQUENCE [LARGE SCALE GENOMIC DNA]</scope>
    <source>
        <strain evidence="4 5">M1-105</strain>
    </source>
</reference>
<name>A0ABR3SJ19_9PEZI</name>
<dbReference type="Gene3D" id="2.60.120.260">
    <property type="entry name" value="Galactose-binding domain-like"/>
    <property type="match status" value="1"/>
</dbReference>
<dbReference type="EMBL" id="JAJVDC020000148">
    <property type="protein sequence ID" value="KAL1621646.1"/>
    <property type="molecule type" value="Genomic_DNA"/>
</dbReference>
<accession>A0ABR3SJ19</accession>
<dbReference type="PANTHER" id="PTHR43056:SF10">
    <property type="entry name" value="COCE_NOND FAMILY, PUTATIVE (AFU_ORTHOLOGUE AFUA_7G00600)-RELATED"/>
    <property type="match status" value="1"/>
</dbReference>
<evidence type="ECO:0000313" key="4">
    <source>
        <dbReference type="EMBL" id="KAL1621646.1"/>
    </source>
</evidence>
<protein>
    <recommendedName>
        <fullName evidence="3">Xaa-Pro dipeptidyl-peptidase C-terminal domain-containing protein</fullName>
    </recommendedName>
</protein>
<dbReference type="InterPro" id="IPR050585">
    <property type="entry name" value="Xaa-Pro_dipeptidyl-ppase/CocE"/>
</dbReference>
<dbReference type="Proteomes" id="UP001521116">
    <property type="component" value="Unassembled WGS sequence"/>
</dbReference>
<gene>
    <name evidence="4" type="ORF">SLS56_009116</name>
</gene>
<dbReference type="Gene3D" id="1.10.3020.20">
    <property type="match status" value="1"/>
</dbReference>
<keyword evidence="5" id="KW-1185">Reference proteome</keyword>
<feature type="domain" description="Xaa-Pro dipeptidyl-peptidase C-terminal" evidence="3">
    <location>
        <begin position="341"/>
        <end position="519"/>
    </location>
</feature>
<sequence>MSLKINNFDVPVASVTTPGTDSAPYVGFGHAVKEFKKGYRQSSNHAAFKADTVFEKDIDVPMRDGVKLYCDVFRPAEASKSPAIIMWSPYGKGGNGKLDDQNYLANANTLQGPHGLHMLPGRFGVAQERLSGFEKFEGLDPAEWTARGYAIVNFDLRGSWDSEGVLPWLGKQDGEDGYDAIEFIAKRPWCTGKVAMAGNSWLAMSQFFIATARPPHLVAIAPWEGATDFYRDTLCRGGVPYPYKQFWKILESTQYGSTGVESITQMLEKYPLFNEYWQDKVMELSNINVPSYVLASYSTNLHTSGSIRAYKDIGTEKKWLRIHAKQEWSDLYSEFSTNDLHKFLDRYCRDVDNGWESTSRVRVSLLGFNNGPLENIPFDDYPVPEGKVEKLYLHPAGKLSVSPLSTSHQESYDSSITPKFLDNDPEELAFKYHFTKPTWLAGFSRVTLYVSCEESEEIDVFVQLRKADIEGNLPQNMNVPAQDLVPPVESNADIPNSSKGDFLPAPPRSLGSGHSIAMIVQLQCGEDQ</sequence>
<evidence type="ECO:0000313" key="5">
    <source>
        <dbReference type="Proteomes" id="UP001521116"/>
    </source>
</evidence>
<feature type="region of interest" description="Disordered" evidence="2">
    <location>
        <begin position="486"/>
        <end position="507"/>
    </location>
</feature>
<proteinExistence type="predicted"/>
<dbReference type="InterPro" id="IPR005674">
    <property type="entry name" value="CocE/Ser_esterase"/>
</dbReference>
<dbReference type="NCBIfam" id="TIGR00976">
    <property type="entry name" value="CocE_NonD"/>
    <property type="match status" value="1"/>
</dbReference>
<dbReference type="InterPro" id="IPR013736">
    <property type="entry name" value="Xaa-Pro_dipept_C"/>
</dbReference>
<dbReference type="PANTHER" id="PTHR43056">
    <property type="entry name" value="PEPTIDASE S9 PROLYL OLIGOPEPTIDASE"/>
    <property type="match status" value="1"/>
</dbReference>
<dbReference type="SUPFAM" id="SSF49785">
    <property type="entry name" value="Galactose-binding domain-like"/>
    <property type="match status" value="1"/>
</dbReference>
<comment type="caution">
    <text evidence="4">The sequence shown here is derived from an EMBL/GenBank/DDBJ whole genome shotgun (WGS) entry which is preliminary data.</text>
</comment>
<dbReference type="InterPro" id="IPR000383">
    <property type="entry name" value="Xaa-Pro-like_dom"/>
</dbReference>
<keyword evidence="1" id="KW-0378">Hydrolase</keyword>
<dbReference type="Pfam" id="PF02129">
    <property type="entry name" value="Peptidase_S15"/>
    <property type="match status" value="1"/>
</dbReference>
<evidence type="ECO:0000256" key="1">
    <source>
        <dbReference type="ARBA" id="ARBA00022801"/>
    </source>
</evidence>
<evidence type="ECO:0000256" key="2">
    <source>
        <dbReference type="SAM" id="MobiDB-lite"/>
    </source>
</evidence>